<keyword evidence="6" id="KW-0234">DNA repair</keyword>
<gene>
    <name evidence="7 11" type="primary">MGME1</name>
    <name evidence="11" type="synonym">mgme1</name>
</gene>
<feature type="chain" id="PRO_5025639286" description="Mitochondrial genome maintenance exonuclease 1" evidence="9">
    <location>
        <begin position="21"/>
        <end position="351"/>
    </location>
</feature>
<name>A0A667YHD7_9TELE</name>
<evidence type="ECO:0000256" key="2">
    <source>
        <dbReference type="ARBA" id="ARBA00022763"/>
    </source>
</evidence>
<keyword evidence="1 7" id="KW-0540">Nuclease</keyword>
<evidence type="ECO:0000259" key="10">
    <source>
        <dbReference type="Pfam" id="PF12705"/>
    </source>
</evidence>
<dbReference type="GeneTree" id="ENSGT00390000003349"/>
<evidence type="ECO:0000256" key="8">
    <source>
        <dbReference type="SAM" id="MobiDB-lite"/>
    </source>
</evidence>
<dbReference type="GO" id="GO:0006264">
    <property type="term" value="P:mitochondrial DNA replication"/>
    <property type="evidence" value="ECO:0007669"/>
    <property type="project" value="TreeGrafter"/>
</dbReference>
<evidence type="ECO:0000256" key="3">
    <source>
        <dbReference type="ARBA" id="ARBA00022801"/>
    </source>
</evidence>
<evidence type="ECO:0000313" key="11">
    <source>
        <dbReference type="Ensembl" id="ENSMMDP00005023249.1"/>
    </source>
</evidence>
<feature type="active site" evidence="7">
    <location>
        <position position="257"/>
    </location>
</feature>
<comment type="similarity">
    <text evidence="7">Belongs to the MGME1 family.</text>
</comment>
<dbReference type="InterPro" id="IPR011335">
    <property type="entry name" value="Restrct_endonuc-II-like"/>
</dbReference>
<comment type="subcellular location">
    <subcellularLocation>
        <location evidence="7">Mitochondrion</location>
    </subcellularLocation>
</comment>
<accession>A0A667YHD7</accession>
<dbReference type="InParanoid" id="A0A667YHD7"/>
<dbReference type="PANTHER" id="PTHR31340:SF3">
    <property type="entry name" value="MITOCHONDRIAL GENOME MAINTENANCE EXONUCLEASE 1"/>
    <property type="match status" value="1"/>
</dbReference>
<dbReference type="GO" id="GO:0043504">
    <property type="term" value="P:mitochondrial DNA repair"/>
    <property type="evidence" value="ECO:0007669"/>
    <property type="project" value="UniProtKB-UniRule"/>
</dbReference>
<dbReference type="CTD" id="92667"/>
<evidence type="ECO:0000256" key="4">
    <source>
        <dbReference type="ARBA" id="ARBA00022839"/>
    </source>
</evidence>
<keyword evidence="2" id="KW-0227">DNA damage</keyword>
<dbReference type="OrthoDB" id="5777131at2759"/>
<feature type="domain" description="PD-(D/E)XK endonuclease-like" evidence="10">
    <location>
        <begin position="166"/>
        <end position="343"/>
    </location>
</feature>
<feature type="signal peptide" evidence="9">
    <location>
        <begin position="1"/>
        <end position="20"/>
    </location>
</feature>
<keyword evidence="4 7" id="KW-0269">Exonuclease</keyword>
<feature type="compositionally biased region" description="Basic and acidic residues" evidence="8">
    <location>
        <begin position="117"/>
        <end position="127"/>
    </location>
</feature>
<dbReference type="Ensembl" id="ENSMMDT00005023753.1">
    <property type="protein sequence ID" value="ENSMMDP00005023249.1"/>
    <property type="gene ID" value="ENSMMDG00005011218.1"/>
</dbReference>
<dbReference type="InterPro" id="IPR038726">
    <property type="entry name" value="PDDEXK_AddAB-type"/>
</dbReference>
<feature type="active site" evidence="7">
    <location>
        <position position="272"/>
    </location>
</feature>
<organism evidence="11 12">
    <name type="scientific">Myripristis murdjan</name>
    <name type="common">pinecone soldierfish</name>
    <dbReference type="NCBI Taxonomy" id="586833"/>
    <lineage>
        <taxon>Eukaryota</taxon>
        <taxon>Metazoa</taxon>
        <taxon>Chordata</taxon>
        <taxon>Craniata</taxon>
        <taxon>Vertebrata</taxon>
        <taxon>Euteleostomi</taxon>
        <taxon>Actinopterygii</taxon>
        <taxon>Neopterygii</taxon>
        <taxon>Teleostei</taxon>
        <taxon>Neoteleostei</taxon>
        <taxon>Acanthomorphata</taxon>
        <taxon>Holocentriformes</taxon>
        <taxon>Holocentridae</taxon>
        <taxon>Myripristis</taxon>
    </lineage>
</organism>
<evidence type="ECO:0000313" key="12">
    <source>
        <dbReference type="Proteomes" id="UP000472263"/>
    </source>
</evidence>
<reference evidence="11" key="2">
    <citation type="submission" date="2025-08" db="UniProtKB">
        <authorList>
            <consortium name="Ensembl"/>
        </authorList>
    </citation>
    <scope>IDENTIFICATION</scope>
</reference>
<dbReference type="GO" id="GO:0008297">
    <property type="term" value="F:single-stranded DNA exodeoxyribonuclease activity"/>
    <property type="evidence" value="ECO:0007669"/>
    <property type="project" value="UniProtKB-UniRule"/>
</dbReference>
<keyword evidence="3 7" id="KW-0378">Hydrolase</keyword>
<dbReference type="SUPFAM" id="SSF52980">
    <property type="entry name" value="Restriction endonuclease-like"/>
    <property type="match status" value="1"/>
</dbReference>
<dbReference type="InterPro" id="IPR011604">
    <property type="entry name" value="PDDEXK-like_dom_sf"/>
</dbReference>
<dbReference type="AlphaFoldDB" id="A0A667YHD7"/>
<sequence length="351" mass="39769">MYLFPLLRCVFAKCVVSVGGCNVSKRGSPCTYAFVKSLCVHHGLKSPKRNSPYSSVDSERYSSLVKSVVSFKVSSQTPETLEDENEHIYGPVVKAQPPSTRSEPRVPRSPHPFFNSDKSRLDAEPESGHPAQILLKRSQDRSTIPSVSRILQKTLSPEQIFYLERWRRRMIADLGEEGFKEYSLNLFRQGSLFHSAVESILTSTLEDTKPTKASGDFPAEIEGYMESISHILEDVRGVRAIESAVHHGTLNYLGIVDCVAHYRGVLCVIDWKTSEKPKPFIRNTYDNPLQVAAYAGALNNDNNYKYQVENGVIVVAYKDGSPAHAHLLNTEQILQYWERWLVRLEKFMEQR</sequence>
<dbReference type="RefSeq" id="XP_029925914.1">
    <property type="nucleotide sequence ID" value="XM_030070054.1"/>
</dbReference>
<dbReference type="HAMAP" id="MF_03030">
    <property type="entry name" value="MGME1"/>
    <property type="match status" value="1"/>
</dbReference>
<dbReference type="Proteomes" id="UP000472263">
    <property type="component" value="Chromosome 15"/>
</dbReference>
<evidence type="ECO:0000256" key="9">
    <source>
        <dbReference type="SAM" id="SignalP"/>
    </source>
</evidence>
<feature type="active site" evidence="7">
    <location>
        <position position="270"/>
    </location>
</feature>
<reference evidence="11" key="1">
    <citation type="submission" date="2019-06" db="EMBL/GenBank/DDBJ databases">
        <authorList>
            <consortium name="Wellcome Sanger Institute Data Sharing"/>
        </authorList>
    </citation>
    <scope>NUCLEOTIDE SEQUENCE [LARGE SCALE GENOMIC DNA]</scope>
</reference>
<evidence type="ECO:0000256" key="1">
    <source>
        <dbReference type="ARBA" id="ARBA00022722"/>
    </source>
</evidence>
<dbReference type="EC" id="3.1.-.-" evidence="7"/>
<dbReference type="FunFam" id="3.90.320.10:FF:000005">
    <property type="entry name" value="Mitochondrial genome maintenance exonuclease 1"/>
    <property type="match status" value="1"/>
</dbReference>
<evidence type="ECO:0000256" key="7">
    <source>
        <dbReference type="HAMAP-Rule" id="MF_03030"/>
    </source>
</evidence>
<reference evidence="11" key="3">
    <citation type="submission" date="2025-09" db="UniProtKB">
        <authorList>
            <consortium name="Ensembl"/>
        </authorList>
    </citation>
    <scope>IDENTIFICATION</scope>
</reference>
<keyword evidence="12" id="KW-1185">Reference proteome</keyword>
<evidence type="ECO:0000256" key="5">
    <source>
        <dbReference type="ARBA" id="ARBA00023128"/>
    </source>
</evidence>
<evidence type="ECO:0000256" key="6">
    <source>
        <dbReference type="ARBA" id="ARBA00023204"/>
    </source>
</evidence>
<comment type="function">
    <text evidence="7">Metal-dependent single-stranded DNA (ssDNA) exonuclease involved in mitochondrial genome maintenance. Has preference for 5'-3' exonuclease activity. Necessary for maintenance of proper 7S DNA levels. Probably involved in mitochondrial DNA (mtDNA) repair.</text>
</comment>
<keyword evidence="5 7" id="KW-0496">Mitochondrion</keyword>
<dbReference type="Gene3D" id="3.90.320.10">
    <property type="match status" value="1"/>
</dbReference>
<dbReference type="Pfam" id="PF12705">
    <property type="entry name" value="PDDEXK_1"/>
    <property type="match status" value="1"/>
</dbReference>
<keyword evidence="9" id="KW-0732">Signal</keyword>
<feature type="region of interest" description="Disordered" evidence="8">
    <location>
        <begin position="76"/>
        <end position="128"/>
    </location>
</feature>
<protein>
    <recommendedName>
        <fullName evidence="7">Mitochondrial genome maintenance exonuclease 1</fullName>
        <ecNumber evidence="7">3.1.-.-</ecNumber>
    </recommendedName>
</protein>
<dbReference type="GeneID" id="115372296"/>
<proteinExistence type="inferred from homology"/>
<dbReference type="PANTHER" id="PTHR31340">
    <property type="entry name" value="MITOCHONDRIAL GENOME MAINTENANCE EXONUCLEASE 1"/>
    <property type="match status" value="1"/>
</dbReference>
<dbReference type="GO" id="GO:0005739">
    <property type="term" value="C:mitochondrion"/>
    <property type="evidence" value="ECO:0007669"/>
    <property type="project" value="UniProtKB-SubCell"/>
</dbReference>